<evidence type="ECO:0000313" key="3">
    <source>
        <dbReference type="Proteomes" id="UP001178507"/>
    </source>
</evidence>
<keyword evidence="1" id="KW-0175">Coiled coil</keyword>
<evidence type="ECO:0000313" key="2">
    <source>
        <dbReference type="EMBL" id="CAJ1385397.1"/>
    </source>
</evidence>
<sequence length="180" mass="20773">MYLKTVLQTLSNKKQLEAEDLYKLNEATFNVPEEESIDDKMAAKLFAAVEKVVASYTAGRYDKEDSNFFYDYVALLGMMQNQHFFSGKQHQMMLSWLKDALGEKPKGSSKAMTRLEEENRKLQEEMKKLKDLTNAVQTLRNIRLPEAEGSAGLFCRFSQLRSVEMSLRHLQIICFMLVPN</sequence>
<comment type="caution">
    <text evidence="2">The sequence shown here is derived from an EMBL/GenBank/DDBJ whole genome shotgun (WGS) entry which is preliminary data.</text>
</comment>
<gene>
    <name evidence="2" type="ORF">EVOR1521_LOCUS12013</name>
</gene>
<proteinExistence type="predicted"/>
<protein>
    <submittedName>
        <fullName evidence="2">Uncharacterized protein</fullName>
    </submittedName>
</protein>
<organism evidence="2 3">
    <name type="scientific">Effrenium voratum</name>
    <dbReference type="NCBI Taxonomy" id="2562239"/>
    <lineage>
        <taxon>Eukaryota</taxon>
        <taxon>Sar</taxon>
        <taxon>Alveolata</taxon>
        <taxon>Dinophyceae</taxon>
        <taxon>Suessiales</taxon>
        <taxon>Symbiodiniaceae</taxon>
        <taxon>Effrenium</taxon>
    </lineage>
</organism>
<dbReference type="Proteomes" id="UP001178507">
    <property type="component" value="Unassembled WGS sequence"/>
</dbReference>
<name>A0AA36MVL4_9DINO</name>
<dbReference type="AlphaFoldDB" id="A0AA36MVL4"/>
<feature type="coiled-coil region" evidence="1">
    <location>
        <begin position="108"/>
        <end position="142"/>
    </location>
</feature>
<reference evidence="2" key="1">
    <citation type="submission" date="2023-08" db="EMBL/GenBank/DDBJ databases">
        <authorList>
            <person name="Chen Y."/>
            <person name="Shah S."/>
            <person name="Dougan E. K."/>
            <person name="Thang M."/>
            <person name="Chan C."/>
        </authorList>
    </citation>
    <scope>NUCLEOTIDE SEQUENCE</scope>
</reference>
<dbReference type="EMBL" id="CAUJNA010001230">
    <property type="protein sequence ID" value="CAJ1385397.1"/>
    <property type="molecule type" value="Genomic_DNA"/>
</dbReference>
<evidence type="ECO:0000256" key="1">
    <source>
        <dbReference type="SAM" id="Coils"/>
    </source>
</evidence>
<keyword evidence="3" id="KW-1185">Reference proteome</keyword>
<accession>A0AA36MVL4</accession>